<reference evidence="4 5" key="1">
    <citation type="submission" date="2015-11" db="EMBL/GenBank/DDBJ databases">
        <title>Genome sequence of Pyrodictium occultum PL-19, a marine hyperthermophilic archaeon isolated from Volcano, Italy.</title>
        <authorList>
            <person name="Utturkar S."/>
            <person name="Huber H."/>
            <person name="Leptihn S."/>
            <person name="Brown S."/>
            <person name="Stetter K.O."/>
            <person name="Podar M."/>
        </authorList>
    </citation>
    <scope>NUCLEOTIDE SEQUENCE [LARGE SCALE GENOMIC DNA]</scope>
    <source>
        <strain evidence="4 5">PL-19</strain>
    </source>
</reference>
<name>A0A0V8RUK9_PYROC</name>
<dbReference type="Pfam" id="PF00571">
    <property type="entry name" value="CBS"/>
    <property type="match status" value="2"/>
</dbReference>
<keyword evidence="5" id="KW-1185">Reference proteome</keyword>
<dbReference type="Gene3D" id="3.10.580.10">
    <property type="entry name" value="CBS-domain"/>
    <property type="match status" value="1"/>
</dbReference>
<evidence type="ECO:0000313" key="4">
    <source>
        <dbReference type="EMBL" id="KSW11745.1"/>
    </source>
</evidence>
<dbReference type="AlphaFoldDB" id="A0A0V8RUK9"/>
<evidence type="ECO:0000256" key="2">
    <source>
        <dbReference type="PROSITE-ProRule" id="PRU00703"/>
    </source>
</evidence>
<protein>
    <recommendedName>
        <fullName evidence="3">CBS domain-containing protein</fullName>
    </recommendedName>
</protein>
<dbReference type="InterPro" id="IPR000644">
    <property type="entry name" value="CBS_dom"/>
</dbReference>
<dbReference type="PROSITE" id="PS51371">
    <property type="entry name" value="CBS"/>
    <property type="match status" value="2"/>
</dbReference>
<evidence type="ECO:0000256" key="1">
    <source>
        <dbReference type="ARBA" id="ARBA00023122"/>
    </source>
</evidence>
<dbReference type="EMBL" id="LNTB01000001">
    <property type="protein sequence ID" value="KSW11745.1"/>
    <property type="molecule type" value="Genomic_DNA"/>
</dbReference>
<dbReference type="SMART" id="SM00116">
    <property type="entry name" value="CBS"/>
    <property type="match status" value="2"/>
</dbReference>
<dbReference type="PANTHER" id="PTHR43080">
    <property type="entry name" value="CBS DOMAIN-CONTAINING PROTEIN CBSX3, MITOCHONDRIAL"/>
    <property type="match status" value="1"/>
</dbReference>
<feature type="domain" description="CBS" evidence="3">
    <location>
        <begin position="76"/>
        <end position="133"/>
    </location>
</feature>
<dbReference type="InterPro" id="IPR046342">
    <property type="entry name" value="CBS_dom_sf"/>
</dbReference>
<sequence>MTAPTRARDLVREIHPIYTGPETSVRRAAQIMADHNVGSVLVVDEEKRLLGIFTERDLTRLVARGENLDKPLKDAMTPNPVTAHPDDPLPLIAHKMIEHNVRHIPVVDDQGRVLGVISIRQVLRQIMAREEWP</sequence>
<gene>
    <name evidence="4" type="ORF">CF15_02715</name>
</gene>
<dbReference type="PANTHER" id="PTHR43080:SF2">
    <property type="entry name" value="CBS DOMAIN-CONTAINING PROTEIN"/>
    <property type="match status" value="1"/>
</dbReference>
<feature type="domain" description="CBS" evidence="3">
    <location>
        <begin position="10"/>
        <end position="70"/>
    </location>
</feature>
<dbReference type="SUPFAM" id="SSF54631">
    <property type="entry name" value="CBS-domain pair"/>
    <property type="match status" value="1"/>
</dbReference>
<dbReference type="RefSeq" id="WP_058370422.1">
    <property type="nucleotide sequence ID" value="NZ_LNTB01000001.1"/>
</dbReference>
<organism evidence="4 5">
    <name type="scientific">Pyrodictium occultum</name>
    <dbReference type="NCBI Taxonomy" id="2309"/>
    <lineage>
        <taxon>Archaea</taxon>
        <taxon>Thermoproteota</taxon>
        <taxon>Thermoprotei</taxon>
        <taxon>Desulfurococcales</taxon>
        <taxon>Pyrodictiaceae</taxon>
        <taxon>Pyrodictium</taxon>
    </lineage>
</organism>
<evidence type="ECO:0000259" key="3">
    <source>
        <dbReference type="PROSITE" id="PS51371"/>
    </source>
</evidence>
<keyword evidence="1 2" id="KW-0129">CBS domain</keyword>
<proteinExistence type="predicted"/>
<comment type="caution">
    <text evidence="4">The sequence shown here is derived from an EMBL/GenBank/DDBJ whole genome shotgun (WGS) entry which is preliminary data.</text>
</comment>
<dbReference type="InterPro" id="IPR051257">
    <property type="entry name" value="Diverse_CBS-Domain"/>
</dbReference>
<dbReference type="Proteomes" id="UP000053352">
    <property type="component" value="Unassembled WGS sequence"/>
</dbReference>
<dbReference type="STRING" id="2309.CF15_02715"/>
<accession>A0A0V8RUK9</accession>
<dbReference type="CDD" id="cd09836">
    <property type="entry name" value="CBS_pair_arch"/>
    <property type="match status" value="1"/>
</dbReference>
<evidence type="ECO:0000313" key="5">
    <source>
        <dbReference type="Proteomes" id="UP000053352"/>
    </source>
</evidence>
<dbReference type="OrthoDB" id="65817at2157"/>